<name>A0ABS6AM92_9RHOB</name>
<sequence length="144" mass="15573">MADPDRIVALARDWIGTPYVHQASAKGAGADCLGLIRGIWCVLYGAEPEAPPPYTPDWGEFGADEPLLSGALRHLRPVAQDAPLAGADVLLFRMRAGAVAKHLGIVSETGRAPRFVHAYTHHGVIESPLTTPWQSRIAARFRFP</sequence>
<dbReference type="NCBIfam" id="TIGR02219">
    <property type="entry name" value="phage_NlpC_fam"/>
    <property type="match status" value="1"/>
</dbReference>
<dbReference type="InterPro" id="IPR000064">
    <property type="entry name" value="NLP_P60_dom"/>
</dbReference>
<evidence type="ECO:0000313" key="6">
    <source>
        <dbReference type="Proteomes" id="UP001166191"/>
    </source>
</evidence>
<evidence type="ECO:0000256" key="1">
    <source>
        <dbReference type="ARBA" id="ARBA00022670"/>
    </source>
</evidence>
<dbReference type="PROSITE" id="PS51935">
    <property type="entry name" value="NLPC_P60"/>
    <property type="match status" value="1"/>
</dbReference>
<evidence type="ECO:0000256" key="3">
    <source>
        <dbReference type="ARBA" id="ARBA00022807"/>
    </source>
</evidence>
<dbReference type="RefSeq" id="WP_216033973.1">
    <property type="nucleotide sequence ID" value="NZ_JAHKNG010000028.1"/>
</dbReference>
<proteinExistence type="predicted"/>
<dbReference type="InterPro" id="IPR011929">
    <property type="entry name" value="Phage_pept_NlpC/P60"/>
</dbReference>
<accession>A0ABS6AM92</accession>
<keyword evidence="3" id="KW-0788">Thiol protease</keyword>
<keyword evidence="1" id="KW-0645">Protease</keyword>
<gene>
    <name evidence="5" type="ORF">KNW02_14355</name>
</gene>
<organism evidence="5 6">
    <name type="scientific">Paracoccus marinaquae</name>
    <dbReference type="NCBI Taxonomy" id="2841926"/>
    <lineage>
        <taxon>Bacteria</taxon>
        <taxon>Pseudomonadati</taxon>
        <taxon>Pseudomonadota</taxon>
        <taxon>Alphaproteobacteria</taxon>
        <taxon>Rhodobacterales</taxon>
        <taxon>Paracoccaceae</taxon>
        <taxon>Paracoccus</taxon>
    </lineage>
</organism>
<dbReference type="EMBL" id="JAHKNG010000028">
    <property type="protein sequence ID" value="MBU3031301.1"/>
    <property type="molecule type" value="Genomic_DNA"/>
</dbReference>
<keyword evidence="6" id="KW-1185">Reference proteome</keyword>
<evidence type="ECO:0000313" key="5">
    <source>
        <dbReference type="EMBL" id="MBU3031301.1"/>
    </source>
</evidence>
<keyword evidence="2" id="KW-0378">Hydrolase</keyword>
<reference evidence="5" key="1">
    <citation type="submission" date="2021-06" db="EMBL/GenBank/DDBJ databases">
        <title>Paracoccus bacterium XHP0099 sp. nov., isolated from the surface waters of the Yellow Sea.</title>
        <authorList>
            <person name="Xue H."/>
            <person name="Zhang D."/>
        </authorList>
    </citation>
    <scope>NUCLEOTIDE SEQUENCE</scope>
    <source>
        <strain evidence="5">XHP0099</strain>
    </source>
</reference>
<evidence type="ECO:0000259" key="4">
    <source>
        <dbReference type="PROSITE" id="PS51935"/>
    </source>
</evidence>
<evidence type="ECO:0000256" key="2">
    <source>
        <dbReference type="ARBA" id="ARBA00022801"/>
    </source>
</evidence>
<dbReference type="Proteomes" id="UP001166191">
    <property type="component" value="Unassembled WGS sequence"/>
</dbReference>
<protein>
    <submittedName>
        <fullName evidence="5">Peptidase</fullName>
    </submittedName>
</protein>
<feature type="domain" description="NlpC/P60" evidence="4">
    <location>
        <begin position="1"/>
        <end position="144"/>
    </location>
</feature>
<comment type="caution">
    <text evidence="5">The sequence shown here is derived from an EMBL/GenBank/DDBJ whole genome shotgun (WGS) entry which is preliminary data.</text>
</comment>